<dbReference type="SUPFAM" id="SSF48008">
    <property type="entry name" value="GntR ligand-binding domain-like"/>
    <property type="match status" value="1"/>
</dbReference>
<dbReference type="PANTHER" id="PTHR43537">
    <property type="entry name" value="TRANSCRIPTIONAL REGULATOR, GNTR FAMILY"/>
    <property type="match status" value="1"/>
</dbReference>
<dbReference type="InterPro" id="IPR011711">
    <property type="entry name" value="GntR_C"/>
</dbReference>
<evidence type="ECO:0000256" key="1">
    <source>
        <dbReference type="ARBA" id="ARBA00023015"/>
    </source>
</evidence>
<evidence type="ECO:0000313" key="5">
    <source>
        <dbReference type="EMBL" id="MBO0661929.1"/>
    </source>
</evidence>
<comment type="caution">
    <text evidence="5">The sequence shown here is derived from an EMBL/GenBank/DDBJ whole genome shotgun (WGS) entry which is preliminary data.</text>
</comment>
<protein>
    <submittedName>
        <fullName evidence="5">GntR family transcriptional regulator</fullName>
    </submittedName>
</protein>
<accession>A0A939FW32</accession>
<reference evidence="5" key="1">
    <citation type="submission" date="2021-03" db="EMBL/GenBank/DDBJ databases">
        <title>Whole genome sequence of Jiella sp. CQZ9-1.</title>
        <authorList>
            <person name="Tuo L."/>
        </authorList>
    </citation>
    <scope>NUCLEOTIDE SEQUENCE</scope>
    <source>
        <strain evidence="5">CQZ9-1</strain>
    </source>
</reference>
<organism evidence="5 6">
    <name type="scientific">Jiella flava</name>
    <dbReference type="NCBI Taxonomy" id="2816857"/>
    <lineage>
        <taxon>Bacteria</taxon>
        <taxon>Pseudomonadati</taxon>
        <taxon>Pseudomonadota</taxon>
        <taxon>Alphaproteobacteria</taxon>
        <taxon>Hyphomicrobiales</taxon>
        <taxon>Aurantimonadaceae</taxon>
        <taxon>Jiella</taxon>
    </lineage>
</organism>
<dbReference type="EMBL" id="JAFMPP010000003">
    <property type="protein sequence ID" value="MBO0661929.1"/>
    <property type="molecule type" value="Genomic_DNA"/>
</dbReference>
<keyword evidence="1" id="KW-0805">Transcription regulation</keyword>
<dbReference type="SMART" id="SM00895">
    <property type="entry name" value="FCD"/>
    <property type="match status" value="1"/>
</dbReference>
<dbReference type="Gene3D" id="1.10.10.10">
    <property type="entry name" value="Winged helix-like DNA-binding domain superfamily/Winged helix DNA-binding domain"/>
    <property type="match status" value="1"/>
</dbReference>
<dbReference type="InterPro" id="IPR036390">
    <property type="entry name" value="WH_DNA-bd_sf"/>
</dbReference>
<dbReference type="PANTHER" id="PTHR43537:SF49">
    <property type="entry name" value="TRANSCRIPTIONAL REGULATORY PROTEIN"/>
    <property type="match status" value="1"/>
</dbReference>
<dbReference type="GO" id="GO:0003677">
    <property type="term" value="F:DNA binding"/>
    <property type="evidence" value="ECO:0007669"/>
    <property type="project" value="UniProtKB-KW"/>
</dbReference>
<dbReference type="InterPro" id="IPR036388">
    <property type="entry name" value="WH-like_DNA-bd_sf"/>
</dbReference>
<dbReference type="Proteomes" id="UP000664122">
    <property type="component" value="Unassembled WGS sequence"/>
</dbReference>
<dbReference type="GO" id="GO:0003700">
    <property type="term" value="F:DNA-binding transcription factor activity"/>
    <property type="evidence" value="ECO:0007669"/>
    <property type="project" value="InterPro"/>
</dbReference>
<evidence type="ECO:0000259" key="4">
    <source>
        <dbReference type="PROSITE" id="PS50949"/>
    </source>
</evidence>
<dbReference type="SUPFAM" id="SSF46785">
    <property type="entry name" value="Winged helix' DNA-binding domain"/>
    <property type="match status" value="1"/>
</dbReference>
<dbReference type="RefSeq" id="WP_369413338.1">
    <property type="nucleotide sequence ID" value="NZ_JAJNMM010000003.1"/>
</dbReference>
<keyword evidence="6" id="KW-1185">Reference proteome</keyword>
<keyword evidence="2" id="KW-0238">DNA-binding</keyword>
<dbReference type="InterPro" id="IPR008920">
    <property type="entry name" value="TF_FadR/GntR_C"/>
</dbReference>
<sequence length="233" mass="25660">MFGQAWGMAWRRSAVGVSKRTRVDMIREVLAERIVEGKMRPGEGLDEVGLAAEFGVSRTPIREVLRQLESLGLAFSRPHRGAIVARLSARQVSETFTVLAELEAVCARLCAQNEGTFDEADFRAASEACAQAAKSGQILVYYNCDDRFHGLIHSGAGNGFLRETVIGIRRRLVPFRYALAPAGDPSLIFEDGHPPITEAILRHDGEAAATAMRDHVLSVRDAVLDRQPRFPFD</sequence>
<dbReference type="Pfam" id="PF07729">
    <property type="entry name" value="FCD"/>
    <property type="match status" value="1"/>
</dbReference>
<gene>
    <name evidence="5" type="ORF">J1C48_05020</name>
</gene>
<dbReference type="InterPro" id="IPR000524">
    <property type="entry name" value="Tscrpt_reg_HTH_GntR"/>
</dbReference>
<dbReference type="SMART" id="SM00345">
    <property type="entry name" value="HTH_GNTR"/>
    <property type="match status" value="1"/>
</dbReference>
<dbReference type="CDD" id="cd07377">
    <property type="entry name" value="WHTH_GntR"/>
    <property type="match status" value="1"/>
</dbReference>
<proteinExistence type="predicted"/>
<evidence type="ECO:0000256" key="2">
    <source>
        <dbReference type="ARBA" id="ARBA00023125"/>
    </source>
</evidence>
<dbReference type="AlphaFoldDB" id="A0A939FW32"/>
<dbReference type="PROSITE" id="PS50949">
    <property type="entry name" value="HTH_GNTR"/>
    <property type="match status" value="1"/>
</dbReference>
<evidence type="ECO:0000313" key="6">
    <source>
        <dbReference type="Proteomes" id="UP000664122"/>
    </source>
</evidence>
<dbReference type="Pfam" id="PF00392">
    <property type="entry name" value="GntR"/>
    <property type="match status" value="1"/>
</dbReference>
<evidence type="ECO:0000256" key="3">
    <source>
        <dbReference type="ARBA" id="ARBA00023163"/>
    </source>
</evidence>
<keyword evidence="3" id="KW-0804">Transcription</keyword>
<name>A0A939FW32_9HYPH</name>
<feature type="domain" description="HTH gntR-type" evidence="4">
    <location>
        <begin position="20"/>
        <end position="87"/>
    </location>
</feature>
<dbReference type="Gene3D" id="1.20.120.530">
    <property type="entry name" value="GntR ligand-binding domain-like"/>
    <property type="match status" value="1"/>
</dbReference>